<evidence type="ECO:0000313" key="4">
    <source>
        <dbReference type="EMBL" id="WOB06926.1"/>
    </source>
</evidence>
<dbReference type="RefSeq" id="WP_316699504.1">
    <property type="nucleotide sequence ID" value="NZ_CP136336.1"/>
</dbReference>
<proteinExistence type="predicted"/>
<dbReference type="InterPro" id="IPR036397">
    <property type="entry name" value="RNaseH_sf"/>
</dbReference>
<gene>
    <name evidence="3" type="ORF">RXV79_18275</name>
    <name evidence="4" type="ORF">RXV79_18610</name>
</gene>
<dbReference type="EMBL" id="CP136336">
    <property type="protein sequence ID" value="WOB06859.1"/>
    <property type="molecule type" value="Genomic_DNA"/>
</dbReference>
<dbReference type="Pfam" id="PF13565">
    <property type="entry name" value="HTH_32"/>
    <property type="match status" value="1"/>
</dbReference>
<evidence type="ECO:0000313" key="3">
    <source>
        <dbReference type="EMBL" id="WOB06859.1"/>
    </source>
</evidence>
<dbReference type="InterPro" id="IPR036388">
    <property type="entry name" value="WH-like_DNA-bd_sf"/>
</dbReference>
<dbReference type="InterPro" id="IPR012337">
    <property type="entry name" value="RNaseH-like_sf"/>
</dbReference>
<reference evidence="3 5" key="1">
    <citation type="submission" date="2023-10" db="EMBL/GenBank/DDBJ databases">
        <title>Bacteria for the degradation of biodegradable plastic PBAT(Polybutylene adipate terephthalate).</title>
        <authorList>
            <person name="Weon H.-Y."/>
            <person name="Yeon J."/>
        </authorList>
    </citation>
    <scope>NUCLEOTIDE SEQUENCE [LARGE SCALE GENOMIC DNA]</scope>
    <source>
        <strain evidence="3 5">SBD 7-3</strain>
    </source>
</reference>
<feature type="region of interest" description="Disordered" evidence="1">
    <location>
        <begin position="289"/>
        <end position="308"/>
    </location>
</feature>
<dbReference type="InterPro" id="IPR009057">
    <property type="entry name" value="Homeodomain-like_sf"/>
</dbReference>
<dbReference type="SUPFAM" id="SSF46689">
    <property type="entry name" value="Homeodomain-like"/>
    <property type="match status" value="1"/>
</dbReference>
<evidence type="ECO:0000313" key="5">
    <source>
        <dbReference type="Proteomes" id="UP001303946"/>
    </source>
</evidence>
<dbReference type="PROSITE" id="PS50994">
    <property type="entry name" value="INTEGRASE"/>
    <property type="match status" value="1"/>
</dbReference>
<dbReference type="InterPro" id="IPR047656">
    <property type="entry name" value="IS481-like_transpos"/>
</dbReference>
<dbReference type="Pfam" id="PF13683">
    <property type="entry name" value="rve_3"/>
    <property type="match status" value="1"/>
</dbReference>
<dbReference type="PANTHER" id="PTHR47515">
    <property type="entry name" value="LOW CALCIUM RESPONSE LOCUS PROTEIN T"/>
    <property type="match status" value="1"/>
</dbReference>
<dbReference type="InterPro" id="IPR001584">
    <property type="entry name" value="Integrase_cat-core"/>
</dbReference>
<dbReference type="Proteomes" id="UP001303946">
    <property type="component" value="Chromosome"/>
</dbReference>
<accession>A0ABZ0CPF7</accession>
<keyword evidence="5" id="KW-1185">Reference proteome</keyword>
<dbReference type="Gene3D" id="3.30.420.10">
    <property type="entry name" value="Ribonuclease H-like superfamily/Ribonuclease H"/>
    <property type="match status" value="1"/>
</dbReference>
<dbReference type="SUPFAM" id="SSF53098">
    <property type="entry name" value="Ribonuclease H-like"/>
    <property type="match status" value="1"/>
</dbReference>
<dbReference type="PANTHER" id="PTHR47515:SF2">
    <property type="entry name" value="INTEGRASE CORE DOMAIN PROTEIN"/>
    <property type="match status" value="1"/>
</dbReference>
<feature type="compositionally biased region" description="Basic and acidic residues" evidence="1">
    <location>
        <begin position="289"/>
        <end position="302"/>
    </location>
</feature>
<feature type="domain" description="Integrase catalytic" evidence="2">
    <location>
        <begin position="139"/>
        <end position="306"/>
    </location>
</feature>
<dbReference type="Gene3D" id="1.10.10.10">
    <property type="entry name" value="Winged helix-like DNA-binding domain superfamily/Winged helix DNA-binding domain"/>
    <property type="match status" value="1"/>
</dbReference>
<evidence type="ECO:0000259" key="2">
    <source>
        <dbReference type="PROSITE" id="PS50994"/>
    </source>
</evidence>
<dbReference type="EMBL" id="CP136336">
    <property type="protein sequence ID" value="WOB06926.1"/>
    <property type="molecule type" value="Genomic_DNA"/>
</dbReference>
<protein>
    <submittedName>
        <fullName evidence="3">IS481 family transposase</fullName>
    </submittedName>
</protein>
<evidence type="ECO:0000256" key="1">
    <source>
        <dbReference type="SAM" id="MobiDB-lite"/>
    </source>
</evidence>
<organism evidence="3 5">
    <name type="scientific">Piscinibacter gummiphilus</name>
    <dbReference type="NCBI Taxonomy" id="946333"/>
    <lineage>
        <taxon>Bacteria</taxon>
        <taxon>Pseudomonadati</taxon>
        <taxon>Pseudomonadota</taxon>
        <taxon>Betaproteobacteria</taxon>
        <taxon>Burkholderiales</taxon>
        <taxon>Sphaerotilaceae</taxon>
        <taxon>Piscinibacter</taxon>
    </lineage>
</organism>
<name>A0ABZ0CPF7_9BURK</name>
<sequence length="391" mass="45518">MPWKETSTMDAKVAFILDWNSQKYQMTELCARYGVSRKTAYKWVNRYLEHGPDGLWERSHAPQRSANRTPDEVEQAIVQCRLRHPSWGPKKLLWTLQRRQPQLELPSRTTVAEILKRNDLVLAKKRPRPVGHPGRPSMAVTKPNDCWSMDFKGQFRTGDGVYCYPLTVTDNHSRYLLACQGLPGTLLEPTQAMLTKVFKEYGLPSRLRSDNGVPFAAYTLGRLSRLSVWLLKLGVMPELIEPGKPQQNGRHERMHRTLKDETLKPPGANARVQQRKFNVWRREFNEDRPHEAHDGLTPHDVHVSSSRRMPSKLLTPEYPDRFEVRYVSANGGMRWYKKWVNVSSVLIGEYVGLEEVDDGQWDVYFANYRLGRLNERFMRIEDAFGKMKRRV</sequence>
<dbReference type="NCBIfam" id="NF033577">
    <property type="entry name" value="transpos_IS481"/>
    <property type="match status" value="1"/>
</dbReference>